<dbReference type="Proteomes" id="UP001059120">
    <property type="component" value="Chromosome 2"/>
</dbReference>
<dbReference type="PANTHER" id="PTHR40599:SF1">
    <property type="entry name" value="[CITRATE [PRO-3S]-LYASE] LIGASE"/>
    <property type="match status" value="1"/>
</dbReference>
<dbReference type="SUPFAM" id="SSF52374">
    <property type="entry name" value="Nucleotidylyl transferase"/>
    <property type="match status" value="1"/>
</dbReference>
<proteinExistence type="predicted"/>
<keyword evidence="1" id="KW-0547">Nucleotide-binding</keyword>
<accession>A0ABY5G9L3</accession>
<evidence type="ECO:0000313" key="4">
    <source>
        <dbReference type="EMBL" id="UTT86085.1"/>
    </source>
</evidence>
<dbReference type="Pfam" id="PF08218">
    <property type="entry name" value="Citrate_ly_lig"/>
    <property type="match status" value="1"/>
</dbReference>
<keyword evidence="2" id="KW-0067">ATP-binding</keyword>
<name>A0ABY5G9L3_VIBPE</name>
<sequence length="600" mass="68823">MNRNITFMSRILSYEIKKYFSNDVEKEDIDLKLVKLYSRLGRYNKAVLCAERLFLNNKKADIGYVLANLYLLNGDKESSDKLGVEDLPLGDDLISSVNLLNDCINYDQMLMFIQKYLESKGANISLINVTNKGKKLKNKSRSEKNLINNQDMYVKDRPSWSKGLLAPEYIQNMYSKDNEYISKVYESSLPILRSTKVALKDFNNGVSSVRNGHRTTTSQPSEPQSRLLMFGSSTTYGLGSSDENTIPSLIQRELKSRFPHVKVENHGVLGMNFLLAINNILQTEIHSGDSVVLFDFDEFRDVSCVEVNNIDLNKIDRKDDLFIDLTKHQCHFSPRGNEVISKIMCEDFLFDVIGNVLNRDENYYIDNEISSVLENFKYFLYKHTAKSFENCEMKSYLSLLDSYVPEVGLNVGSVAVNCNPITKGHLHLLEYASRNVDKLFIFVIEEDKSFFRFEDRLHLVEESTKHLDNVTVLRGGKFICTELTYPDYFDKDTTEAKADASMEAWFFCEYIAKKLNIRKIFLGDEPKCMITRQYNEKMQELLPEYGIEVDIIDRISTNGDVISASKVRKLLEVGDFAGIAQIVPEPTLQFLQENYGRSAA</sequence>
<feature type="domain" description="Citrate lyase ligase C-terminal" evidence="3">
    <location>
        <begin position="411"/>
        <end position="591"/>
    </location>
</feature>
<keyword evidence="4" id="KW-0456">Lyase</keyword>
<dbReference type="Gene3D" id="3.40.50.620">
    <property type="entry name" value="HUPs"/>
    <property type="match status" value="1"/>
</dbReference>
<dbReference type="SUPFAM" id="SSF52266">
    <property type="entry name" value="SGNH hydrolase"/>
    <property type="match status" value="1"/>
</dbReference>
<dbReference type="GO" id="GO:0016829">
    <property type="term" value="F:lyase activity"/>
    <property type="evidence" value="ECO:0007669"/>
    <property type="project" value="UniProtKB-KW"/>
</dbReference>
<gene>
    <name evidence="4" type="ORF">LZI70_17065</name>
</gene>
<reference evidence="4" key="1">
    <citation type="submission" date="2022-01" db="EMBL/GenBank/DDBJ databases">
        <title>Alginate degradation mechanism of Vibrio pelagius WXL662.</title>
        <authorList>
            <person name="He X."/>
        </authorList>
    </citation>
    <scope>NUCLEOTIDE SEQUENCE</scope>
    <source>
        <strain evidence="4">WXL662</strain>
    </source>
</reference>
<keyword evidence="4" id="KW-0436">Ligase</keyword>
<keyword evidence="5" id="KW-1185">Reference proteome</keyword>
<dbReference type="EMBL" id="CP090615">
    <property type="protein sequence ID" value="UTT86085.1"/>
    <property type="molecule type" value="Genomic_DNA"/>
</dbReference>
<dbReference type="SMART" id="SM00764">
    <property type="entry name" value="Citrate_ly_lig"/>
    <property type="match status" value="1"/>
</dbReference>
<evidence type="ECO:0000256" key="1">
    <source>
        <dbReference type="ARBA" id="ARBA00022741"/>
    </source>
</evidence>
<dbReference type="PANTHER" id="PTHR40599">
    <property type="entry name" value="[CITRATE [PRO-3S]-LYASE] LIGASE"/>
    <property type="match status" value="1"/>
</dbReference>
<dbReference type="GO" id="GO:0016874">
    <property type="term" value="F:ligase activity"/>
    <property type="evidence" value="ECO:0007669"/>
    <property type="project" value="UniProtKB-KW"/>
</dbReference>
<organism evidence="4 5">
    <name type="scientific">Vibrio pelagius</name>
    <dbReference type="NCBI Taxonomy" id="28169"/>
    <lineage>
        <taxon>Bacteria</taxon>
        <taxon>Pseudomonadati</taxon>
        <taxon>Pseudomonadota</taxon>
        <taxon>Gammaproteobacteria</taxon>
        <taxon>Vibrionales</taxon>
        <taxon>Vibrionaceae</taxon>
        <taxon>Vibrio</taxon>
    </lineage>
</organism>
<dbReference type="InterPro" id="IPR013166">
    <property type="entry name" value="Citrate_lyase_ligase_C"/>
</dbReference>
<evidence type="ECO:0000313" key="5">
    <source>
        <dbReference type="Proteomes" id="UP001059120"/>
    </source>
</evidence>
<evidence type="ECO:0000259" key="3">
    <source>
        <dbReference type="SMART" id="SM00764"/>
    </source>
</evidence>
<dbReference type="InterPro" id="IPR005216">
    <property type="entry name" value="Citrate_lyase_ligase"/>
</dbReference>
<dbReference type="RefSeq" id="WP_255231897.1">
    <property type="nucleotide sequence ID" value="NZ_CP090615.1"/>
</dbReference>
<evidence type="ECO:0000256" key="2">
    <source>
        <dbReference type="ARBA" id="ARBA00022840"/>
    </source>
</evidence>
<dbReference type="InterPro" id="IPR014729">
    <property type="entry name" value="Rossmann-like_a/b/a_fold"/>
</dbReference>
<protein>
    <submittedName>
        <fullName evidence="4">Citrate lyase ligase</fullName>
    </submittedName>
</protein>